<dbReference type="HOGENOM" id="CLU_830838_0_0_11"/>
<feature type="transmembrane region" description="Helical" evidence="1">
    <location>
        <begin position="230"/>
        <end position="248"/>
    </location>
</feature>
<keyword evidence="1" id="KW-0812">Transmembrane</keyword>
<evidence type="ECO:0000313" key="3">
    <source>
        <dbReference type="Proteomes" id="UP000029914"/>
    </source>
</evidence>
<dbReference type="AlphaFoldDB" id="A0A097IIE9"/>
<protein>
    <submittedName>
        <fullName evidence="2">Uncharacterized protein</fullName>
    </submittedName>
</protein>
<reference evidence="2 3" key="1">
    <citation type="submission" date="2013-09" db="EMBL/GenBank/DDBJ databases">
        <title>Complete genome sequence of Corynebacterium doosanense CAU 212(T) (=DSM 45436(T)), isolated from activated sludge.</title>
        <authorList>
            <person name="Schaffert L."/>
            <person name="Albersmeier A."/>
            <person name="Kalinowski J."/>
            <person name="Ruckert C."/>
        </authorList>
    </citation>
    <scope>NUCLEOTIDE SEQUENCE [LARGE SCALE GENOMIC DNA]</scope>
    <source>
        <strain evidence="2 3">CAU 212</strain>
    </source>
</reference>
<dbReference type="KEGG" id="cdo:CDOO_12085"/>
<gene>
    <name evidence="2" type="ORF">CDOO_12085</name>
</gene>
<sequence length="274" mass="29128">MSTHAFGSYAFIVDYAHLTFLIGIVASVFYFRSRQVSLGGSLAVGYLAASLYKPLDVLATLAVALISFVVIRYCILKIWLPRPRQIFAIGLIVGIVGGGLWMLGTHLVLGHERASDSLALVGIIIPGMICNSLVKQGVSRTLTPLVIFVPAAGLAGLALTLLTTTLLPTSLSASLFGVSDRPATVLFAGAAVSVISALLLQQGTAGSWQLRTGGYVTMGMIVASVTHPQYLVVLALTTLLLVLIFTPYARRVPLFGKDRFLVLAMLSFFLVTAM</sequence>
<dbReference type="Pfam" id="PF14102">
    <property type="entry name" value="Caps_synth_CapC"/>
    <property type="match status" value="2"/>
</dbReference>
<dbReference type="eggNOG" id="ENOG5032KVQ">
    <property type="taxonomic scope" value="Bacteria"/>
</dbReference>
<feature type="transmembrane region" description="Helical" evidence="1">
    <location>
        <begin position="87"/>
        <end position="109"/>
    </location>
</feature>
<feature type="transmembrane region" description="Helical" evidence="1">
    <location>
        <begin position="58"/>
        <end position="75"/>
    </location>
</feature>
<name>A0A097IIE9_9CORY</name>
<dbReference type="GO" id="GO:0045227">
    <property type="term" value="P:capsule polysaccharide biosynthetic process"/>
    <property type="evidence" value="ECO:0007669"/>
    <property type="project" value="InterPro"/>
</dbReference>
<evidence type="ECO:0000256" key="1">
    <source>
        <dbReference type="SAM" id="Phobius"/>
    </source>
</evidence>
<feature type="transmembrane region" description="Helical" evidence="1">
    <location>
        <begin position="6"/>
        <end position="29"/>
    </location>
</feature>
<dbReference type="RefSeq" id="WP_018022749.1">
    <property type="nucleotide sequence ID" value="NZ_AQUX01000012.1"/>
</dbReference>
<dbReference type="InterPro" id="IPR008338">
    <property type="entry name" value="Capsule_biosynth_CapC"/>
</dbReference>
<feature type="transmembrane region" description="Helical" evidence="1">
    <location>
        <begin position="182"/>
        <end position="200"/>
    </location>
</feature>
<keyword evidence="1" id="KW-0472">Membrane</keyword>
<organism evidence="2 3">
    <name type="scientific">Corynebacterium doosanense CAU 212 = DSM 45436</name>
    <dbReference type="NCBI Taxonomy" id="558173"/>
    <lineage>
        <taxon>Bacteria</taxon>
        <taxon>Bacillati</taxon>
        <taxon>Actinomycetota</taxon>
        <taxon>Actinomycetes</taxon>
        <taxon>Mycobacteriales</taxon>
        <taxon>Corynebacteriaceae</taxon>
        <taxon>Corynebacterium</taxon>
    </lineage>
</organism>
<evidence type="ECO:0000313" key="2">
    <source>
        <dbReference type="EMBL" id="AIT61912.1"/>
    </source>
</evidence>
<dbReference type="Proteomes" id="UP000029914">
    <property type="component" value="Chromosome"/>
</dbReference>
<keyword evidence="3" id="KW-1185">Reference proteome</keyword>
<dbReference type="GO" id="GO:0016020">
    <property type="term" value="C:membrane"/>
    <property type="evidence" value="ECO:0007669"/>
    <property type="project" value="InterPro"/>
</dbReference>
<feature type="transmembrane region" description="Helical" evidence="1">
    <location>
        <begin position="141"/>
        <end position="162"/>
    </location>
</feature>
<accession>A0A097IIE9</accession>
<feature type="transmembrane region" description="Helical" evidence="1">
    <location>
        <begin position="115"/>
        <end position="134"/>
    </location>
</feature>
<keyword evidence="1" id="KW-1133">Transmembrane helix</keyword>
<proteinExistence type="predicted"/>
<dbReference type="EMBL" id="CP006764">
    <property type="protein sequence ID" value="AIT61912.1"/>
    <property type="molecule type" value="Genomic_DNA"/>
</dbReference>